<dbReference type="GO" id="GO:0008270">
    <property type="term" value="F:zinc ion binding"/>
    <property type="evidence" value="ECO:0007669"/>
    <property type="project" value="UniProtKB-KW"/>
</dbReference>
<feature type="region of interest" description="Disordered" evidence="2">
    <location>
        <begin position="54"/>
        <end position="82"/>
    </location>
</feature>
<feature type="domain" description="SWIM-type" evidence="4">
    <location>
        <begin position="630"/>
        <end position="662"/>
    </location>
</feature>
<evidence type="ECO:0008006" key="7">
    <source>
        <dbReference type="Google" id="ProtNLM"/>
    </source>
</evidence>
<keyword evidence="1" id="KW-0479">Metal-binding</keyword>
<reference evidence="5" key="2">
    <citation type="submission" date="2020-06" db="EMBL/GenBank/DDBJ databases">
        <authorList>
            <person name="Sheffer M."/>
        </authorList>
    </citation>
    <scope>NUCLEOTIDE SEQUENCE</scope>
</reference>
<reference evidence="5" key="1">
    <citation type="journal article" date="2020" name="bioRxiv">
        <title>Chromosome-level reference genome of the European wasp spider Argiope bruennichi: a resource for studies on range expansion and evolutionary adaptation.</title>
        <authorList>
            <person name="Sheffer M.M."/>
            <person name="Hoppe A."/>
            <person name="Krehenwinkel H."/>
            <person name="Uhl G."/>
            <person name="Kuss A.W."/>
            <person name="Jensen L."/>
            <person name="Jensen C."/>
            <person name="Gillespie R.G."/>
            <person name="Hoff K.J."/>
            <person name="Prost S."/>
        </authorList>
    </citation>
    <scope>NUCLEOTIDE SEQUENCE</scope>
</reference>
<dbReference type="InterPro" id="IPR007527">
    <property type="entry name" value="Znf_SWIM"/>
</dbReference>
<dbReference type="AlphaFoldDB" id="A0A8T0ECF1"/>
<evidence type="ECO:0000259" key="4">
    <source>
        <dbReference type="PROSITE" id="PS50966"/>
    </source>
</evidence>
<keyword evidence="1" id="KW-0862">Zinc</keyword>
<keyword evidence="6" id="KW-1185">Reference proteome</keyword>
<evidence type="ECO:0000313" key="6">
    <source>
        <dbReference type="Proteomes" id="UP000807504"/>
    </source>
</evidence>
<feature type="compositionally biased region" description="Low complexity" evidence="2">
    <location>
        <begin position="875"/>
        <end position="885"/>
    </location>
</feature>
<feature type="compositionally biased region" description="Polar residues" evidence="2">
    <location>
        <begin position="831"/>
        <end position="842"/>
    </location>
</feature>
<keyword evidence="1" id="KW-0863">Zinc-finger</keyword>
<comment type="caution">
    <text evidence="5">The sequence shown here is derived from an EMBL/GenBank/DDBJ whole genome shotgun (WGS) entry which is preliminary data.</text>
</comment>
<dbReference type="PROSITE" id="PS50157">
    <property type="entry name" value="ZINC_FINGER_C2H2_2"/>
    <property type="match status" value="1"/>
</dbReference>
<dbReference type="PROSITE" id="PS50966">
    <property type="entry name" value="ZF_SWIM"/>
    <property type="match status" value="1"/>
</dbReference>
<dbReference type="PROSITE" id="PS00028">
    <property type="entry name" value="ZINC_FINGER_C2H2_1"/>
    <property type="match status" value="1"/>
</dbReference>
<accession>A0A8T0ECF1</accession>
<name>A0A8T0ECF1_ARGBR</name>
<feature type="region of interest" description="Disordered" evidence="2">
    <location>
        <begin position="823"/>
        <end position="842"/>
    </location>
</feature>
<dbReference type="PANTHER" id="PTHR33936">
    <property type="entry name" value="PROTEIN CBG17840"/>
    <property type="match status" value="1"/>
</dbReference>
<gene>
    <name evidence="5" type="ORF">HNY73_017850</name>
</gene>
<organism evidence="5 6">
    <name type="scientific">Argiope bruennichi</name>
    <name type="common">Wasp spider</name>
    <name type="synonym">Aranea bruennichi</name>
    <dbReference type="NCBI Taxonomy" id="94029"/>
    <lineage>
        <taxon>Eukaryota</taxon>
        <taxon>Metazoa</taxon>
        <taxon>Ecdysozoa</taxon>
        <taxon>Arthropoda</taxon>
        <taxon>Chelicerata</taxon>
        <taxon>Arachnida</taxon>
        <taxon>Araneae</taxon>
        <taxon>Araneomorphae</taxon>
        <taxon>Entelegynae</taxon>
        <taxon>Araneoidea</taxon>
        <taxon>Araneidae</taxon>
        <taxon>Argiope</taxon>
    </lineage>
</organism>
<proteinExistence type="predicted"/>
<dbReference type="InterPro" id="IPR052797">
    <property type="entry name" value="RegFact_GeneExpr_CellDeath"/>
</dbReference>
<dbReference type="EMBL" id="JABXBU010002228">
    <property type="protein sequence ID" value="KAF8770303.1"/>
    <property type="molecule type" value="Genomic_DNA"/>
</dbReference>
<evidence type="ECO:0000313" key="5">
    <source>
        <dbReference type="EMBL" id="KAF8770303.1"/>
    </source>
</evidence>
<feature type="domain" description="C2H2-type" evidence="3">
    <location>
        <begin position="89"/>
        <end position="112"/>
    </location>
</feature>
<feature type="region of interest" description="Disordered" evidence="2">
    <location>
        <begin position="847"/>
        <end position="885"/>
    </location>
</feature>
<dbReference type="Proteomes" id="UP000807504">
    <property type="component" value="Unassembled WGS sequence"/>
</dbReference>
<evidence type="ECO:0000256" key="2">
    <source>
        <dbReference type="SAM" id="MobiDB-lite"/>
    </source>
</evidence>
<evidence type="ECO:0000256" key="1">
    <source>
        <dbReference type="PROSITE-ProRule" id="PRU00042"/>
    </source>
</evidence>
<feature type="compositionally biased region" description="Polar residues" evidence="2">
    <location>
        <begin position="847"/>
        <end position="868"/>
    </location>
</feature>
<feature type="region of interest" description="Disordered" evidence="2">
    <location>
        <begin position="1077"/>
        <end position="1096"/>
    </location>
</feature>
<sequence length="1142" mass="129088">MALEQSSSISNSQTVPKSICLSSNSKEVLGIDSKYLQEKLLKTHYEVNHQIKENQANASLVNESEDPPVPQLDKECEDSPVPQPDKGRMRCIDCSFKFTSLKSLRRHLRKEHQLNVTEKKISFPNFNAFRKWKLDIECRESTYFYNYHAPFKGSNYLQKIYICHRSGPQVVNVREGRHRMNNLLRTCKTGISCTAAMKVNIYQNEVQVEYCLQHYGHGSEITLSELTAEEQAAVLENASNGIPVQEQLADIKHAKSLADHFKAWIIKKRDNRFFNFAYASEIYSAGMSAFEYVEHWVRLCSEMEECPVLLYKQEALGTKSEDFTLIIMSEFQKNLLMVSAKQVVCLDTFSQYHKERCFFTVLLIMDEQDIAFPVAFCLSKKMDKSIILQFFSSIKSYTGPLSCSYFMSNDDKIYYETWQEVMQDKPTWVWSIWSFEDDVRKCMKSLLKDIPTREATYRLLRTIMECTSQPVFTTMLENFKKSVLDNELSKHFGKSFESYFGSNAEMWAYCYRKDLKLSTNIYLEFLHKTLKYCFKMCSKQRLDKFVISLMKWLRFKMLDCLFNILDEEKIELAKATISTYHNMSLDIDRESIVSVADQTWLVQSENETDAYVTREFDSCPELCDLRCIDCDVCVHMYACTCVQSLIQANMCKHIHAVICKFVTPQFSMPILPVQGTFNDTCDTPAAAEFIQDEMPILPVQGTFNDTRDISAAAEFIQDESTDFREKVLKRMEDMYKQFLINKCKLNNNSLSEVMGMLNKCYQICANNESPSNLSSKSTQTETIPLLSSSLEFSDLYNNLSNSVSENNENFTFIPLIPDNFNTGNSSSSTNHENCNSTPVSSSILNTVSNSASEKNENITSMSVRSNDVSESDGKISLPSILPSDSSTAEHASKRLCVEKTNVPSFSFSTNSSSIHSITNSSTVTKTTISLANHLSHGSADTQLILASETSSVAESSLVLLHTESSHSCSDADAARNSSSNLVILDPLLSERPYLIKCKAPIIRIDKPRVKTSSLTENYSIKQSPLSSTLITNNPPEVHKFFWDSVSKRYFSMKDDTSLTCELNNSSDIILNSTSESATVSSSNEHSELDSTIVKSSVPHDSSAVDATMASALIPNQPHSPVSHNPIIVEAYSAASPSPPVSP</sequence>
<protein>
    <recommendedName>
        <fullName evidence="7">SWIM-type domain-containing protein</fullName>
    </recommendedName>
</protein>
<evidence type="ECO:0000259" key="3">
    <source>
        <dbReference type="PROSITE" id="PS50157"/>
    </source>
</evidence>
<dbReference type="InterPro" id="IPR013087">
    <property type="entry name" value="Znf_C2H2_type"/>
</dbReference>
<dbReference type="PANTHER" id="PTHR33936:SF24">
    <property type="entry name" value="C2H2-TYPE DOMAIN-CONTAINING PROTEIN"/>
    <property type="match status" value="1"/>
</dbReference>